<organism evidence="2 3">
    <name type="scientific">Rhizoctonia solani</name>
    <dbReference type="NCBI Taxonomy" id="456999"/>
    <lineage>
        <taxon>Eukaryota</taxon>
        <taxon>Fungi</taxon>
        <taxon>Dikarya</taxon>
        <taxon>Basidiomycota</taxon>
        <taxon>Agaricomycotina</taxon>
        <taxon>Agaricomycetes</taxon>
        <taxon>Cantharellales</taxon>
        <taxon>Ceratobasidiaceae</taxon>
        <taxon>Rhizoctonia</taxon>
    </lineage>
</organism>
<dbReference type="EMBL" id="JACYCD010000201">
    <property type="protein sequence ID" value="KAF8700936.1"/>
    <property type="molecule type" value="Genomic_DNA"/>
</dbReference>
<feature type="compositionally biased region" description="Polar residues" evidence="1">
    <location>
        <begin position="139"/>
        <end position="149"/>
    </location>
</feature>
<accession>A0A8H7LSV4</accession>
<reference evidence="2" key="1">
    <citation type="submission" date="2020-09" db="EMBL/GenBank/DDBJ databases">
        <title>Comparative genome analyses of four rice-infecting Rhizoctonia solani isolates reveal extensive enrichment of homogalacturonan modification genes.</title>
        <authorList>
            <person name="Lee D.-Y."/>
            <person name="Jeon J."/>
            <person name="Kim K.-T."/>
            <person name="Cheong K."/>
            <person name="Song H."/>
            <person name="Choi G."/>
            <person name="Ko J."/>
            <person name="Opiyo S.O."/>
            <person name="Zuo S."/>
            <person name="Madhav S."/>
            <person name="Lee Y.-H."/>
            <person name="Wang G.-L."/>
        </authorList>
    </citation>
    <scope>NUCLEOTIDE SEQUENCE</scope>
    <source>
        <strain evidence="2">AG1-IA WGL</strain>
    </source>
</reference>
<dbReference type="SUPFAM" id="SSF52540">
    <property type="entry name" value="P-loop containing nucleoside triphosphate hydrolases"/>
    <property type="match status" value="1"/>
</dbReference>
<sequence>MTTSATATVIKLTLFVCEINERRVSGRMAVSLTGISTHGVETTNHVYSGLSTTSSVLLATRVGLRSCGALQHALHVPTCYKQLEHKRPLPSYSTTATAQGHQRWKASQSLSERGLGGGLVVSWVGVLDPASDDHGGTSGEENTTPSTSRLSFRIPTFDRLSGAKGGAWAGLRVLLKTLRETPAMFGPVVSAPSAVARNQRDYDDLATELGALSKSLVTTYKRAAPGSDSDCVTGIAKATEREAKETESKTERRTGRRMLMANADQQDLMERCKRIGSLFRQLQNFRLAVLNAEMKATYDSQLSPSTNRRTCTEGIRVQLLDKLKGWVYNTRGQAVYWMSGMAGTGKTTIACTFAQWLEREAAGAKLLLLAGLCRLSGRNSDDTYGGIPARRVVRLVPALISLSYTSCC</sequence>
<dbReference type="Proteomes" id="UP000602905">
    <property type="component" value="Unassembled WGS sequence"/>
</dbReference>
<comment type="caution">
    <text evidence="2">The sequence shown here is derived from an EMBL/GenBank/DDBJ whole genome shotgun (WGS) entry which is preliminary data.</text>
</comment>
<dbReference type="InterPro" id="IPR027417">
    <property type="entry name" value="P-loop_NTPase"/>
</dbReference>
<evidence type="ECO:0000313" key="2">
    <source>
        <dbReference type="EMBL" id="KAF8700936.1"/>
    </source>
</evidence>
<dbReference type="OrthoDB" id="2928561at2759"/>
<feature type="compositionally biased region" description="Basic and acidic residues" evidence="1">
    <location>
        <begin position="241"/>
        <end position="253"/>
    </location>
</feature>
<evidence type="ECO:0000313" key="3">
    <source>
        <dbReference type="Proteomes" id="UP000602905"/>
    </source>
</evidence>
<feature type="region of interest" description="Disordered" evidence="1">
    <location>
        <begin position="130"/>
        <end position="149"/>
    </location>
</feature>
<feature type="region of interest" description="Disordered" evidence="1">
    <location>
        <begin position="241"/>
        <end position="260"/>
    </location>
</feature>
<proteinExistence type="predicted"/>
<feature type="non-terminal residue" evidence="2">
    <location>
        <position position="1"/>
    </location>
</feature>
<evidence type="ECO:0000256" key="1">
    <source>
        <dbReference type="SAM" id="MobiDB-lite"/>
    </source>
</evidence>
<gene>
    <name evidence="2" type="ORF">RHS03_06581</name>
</gene>
<protein>
    <submittedName>
        <fullName evidence="2">Encoded by</fullName>
    </submittedName>
</protein>
<name>A0A8H7LSV4_9AGAM</name>
<dbReference type="AlphaFoldDB" id="A0A8H7LSV4"/>